<dbReference type="Pfam" id="PF21810">
    <property type="entry name" value="DUF6880"/>
    <property type="match status" value="1"/>
</dbReference>
<keyword evidence="1" id="KW-0479">Metal-binding</keyword>
<evidence type="ECO:0000256" key="1">
    <source>
        <dbReference type="PROSITE-ProRule" id="PRU00325"/>
    </source>
</evidence>
<accession>A0A1E5XQV6</accession>
<dbReference type="OrthoDB" id="7187515at2"/>
<evidence type="ECO:0000313" key="4">
    <source>
        <dbReference type="Proteomes" id="UP000095463"/>
    </source>
</evidence>
<dbReference type="AlphaFoldDB" id="A0A1E5XQV6"/>
<organism evidence="3 4">
    <name type="scientific">Devosia insulae DS-56</name>
    <dbReference type="NCBI Taxonomy" id="1116389"/>
    <lineage>
        <taxon>Bacteria</taxon>
        <taxon>Pseudomonadati</taxon>
        <taxon>Pseudomonadota</taxon>
        <taxon>Alphaproteobacteria</taxon>
        <taxon>Hyphomicrobiales</taxon>
        <taxon>Devosiaceae</taxon>
        <taxon>Devosia</taxon>
    </lineage>
</organism>
<reference evidence="3 4" key="1">
    <citation type="journal article" date="2015" name="Genome Announc.">
        <title>Genome Assemblies of Three Soil-Associated Devosia species: D. insulae, D. limi, and D. soli.</title>
        <authorList>
            <person name="Hassan Y.I."/>
            <person name="Lepp D."/>
            <person name="Zhou T."/>
        </authorList>
    </citation>
    <scope>NUCLEOTIDE SEQUENCE [LARGE SCALE GENOMIC DNA]</scope>
    <source>
        <strain evidence="3 4">DS-56</strain>
    </source>
</reference>
<dbReference type="PROSITE" id="PS50966">
    <property type="entry name" value="ZF_SWIM"/>
    <property type="match status" value="1"/>
</dbReference>
<comment type="caution">
    <text evidence="3">The sequence shown here is derived from an EMBL/GenBank/DDBJ whole genome shotgun (WGS) entry which is preliminary data.</text>
</comment>
<feature type="domain" description="SWIM-type" evidence="2">
    <location>
        <begin position="54"/>
        <end position="91"/>
    </location>
</feature>
<dbReference type="InterPro" id="IPR049245">
    <property type="entry name" value="DUF6880"/>
</dbReference>
<dbReference type="EMBL" id="LAJE02000174">
    <property type="protein sequence ID" value="OEO30991.1"/>
    <property type="molecule type" value="Genomic_DNA"/>
</dbReference>
<name>A0A1E5XQV6_9HYPH</name>
<dbReference type="RefSeq" id="WP_069909808.1">
    <property type="nucleotide sequence ID" value="NZ_LAJE02000174.1"/>
</dbReference>
<keyword evidence="1" id="KW-0862">Zinc</keyword>
<dbReference type="Proteomes" id="UP000095463">
    <property type="component" value="Unassembled WGS sequence"/>
</dbReference>
<sequence length="559" mass="61207">MSESNGRFDVETLRGVAGANAFARGEAYYRKNQVALLSVEPGRVLAHVAGTDDYRTELTGHGRQIDGTCTCPAYDRGTFCKHMVAVALAVNARGNQAEAAEESVLARIRRHLEAKDGSALVDIIIGLAERDAALLRKLEIAAAASDLDDKTAETRLRQMIDKAIGRSRDIDYYEMRDWGDGVAEALDAIAELVPAGRPELAFRLADRAVGKLEQALDRLDDSDGYCSALLQQARDIHLAAASLAPPEPLALARDLFARETGSVYGSFDGALVDYADVLGEVGLAEYRRLASEAWQNIPPRAGPVRRSLDVSGEHHALRSILDFFAERDGDADARIALRSKNLTSPWSYLELAQFCLAHGRADEALRRAEEGLWMFEDGGPDEGLLLFVVGLLTEAGRTADAEVRLWQAFDKAPSFALLAELRRLGGPAARDRALELLETNLHSQVAAKWYSRADFLVGVLIEEKLFDRAWAIARKHEVSIGTMDQLARQSEATHPNEALAVYALRIDQYAAAGGDPAYDHAARLVARMATLQDAAAQTEFVSDLKLRHARKRNLIKRLG</sequence>
<keyword evidence="4" id="KW-1185">Reference proteome</keyword>
<keyword evidence="1" id="KW-0863">Zinc-finger</keyword>
<proteinExistence type="predicted"/>
<evidence type="ECO:0000259" key="2">
    <source>
        <dbReference type="PROSITE" id="PS50966"/>
    </source>
</evidence>
<protein>
    <recommendedName>
        <fullName evidence="2">SWIM-type domain-containing protein</fullName>
    </recommendedName>
</protein>
<dbReference type="Pfam" id="PF04434">
    <property type="entry name" value="SWIM"/>
    <property type="match status" value="1"/>
</dbReference>
<evidence type="ECO:0000313" key="3">
    <source>
        <dbReference type="EMBL" id="OEO30991.1"/>
    </source>
</evidence>
<dbReference type="InterPro" id="IPR007527">
    <property type="entry name" value="Znf_SWIM"/>
</dbReference>
<gene>
    <name evidence="3" type="ORF">VW23_018450</name>
</gene>
<dbReference type="GO" id="GO:0008270">
    <property type="term" value="F:zinc ion binding"/>
    <property type="evidence" value="ECO:0007669"/>
    <property type="project" value="UniProtKB-KW"/>
</dbReference>